<organism evidence="15 16">
    <name type="scientific">Sporomusa ovata</name>
    <dbReference type="NCBI Taxonomy" id="2378"/>
    <lineage>
        <taxon>Bacteria</taxon>
        <taxon>Bacillati</taxon>
        <taxon>Bacillota</taxon>
        <taxon>Negativicutes</taxon>
        <taxon>Selenomonadales</taxon>
        <taxon>Sporomusaceae</taxon>
        <taxon>Sporomusa</taxon>
    </lineage>
</organism>
<evidence type="ECO:0000256" key="7">
    <source>
        <dbReference type="ARBA" id="ARBA00022801"/>
    </source>
</evidence>
<dbReference type="NCBIfam" id="TIGR03706">
    <property type="entry name" value="exo_poly_only"/>
    <property type="match status" value="1"/>
</dbReference>
<evidence type="ECO:0000259" key="14">
    <source>
        <dbReference type="Pfam" id="PF21447"/>
    </source>
</evidence>
<dbReference type="PANTHER" id="PTHR30005:SF0">
    <property type="entry name" value="RETROGRADE REGULATION PROTEIN 2"/>
    <property type="match status" value="1"/>
</dbReference>
<dbReference type="AlphaFoldDB" id="A0A0U1L0H0"/>
<dbReference type="Pfam" id="PF02541">
    <property type="entry name" value="Ppx-GppA"/>
    <property type="match status" value="1"/>
</dbReference>
<evidence type="ECO:0000256" key="6">
    <source>
        <dbReference type="ARBA" id="ARBA00020416"/>
    </source>
</evidence>
<dbReference type="InterPro" id="IPR003607">
    <property type="entry name" value="HD/PDEase_dom"/>
</dbReference>
<dbReference type="SUPFAM" id="SSF53067">
    <property type="entry name" value="Actin-like ATPase domain"/>
    <property type="match status" value="2"/>
</dbReference>
<dbReference type="Gene3D" id="3.30.420.150">
    <property type="entry name" value="Exopolyphosphatase. Domain 2"/>
    <property type="match status" value="1"/>
</dbReference>
<evidence type="ECO:0000256" key="3">
    <source>
        <dbReference type="ARBA" id="ARBA00012451"/>
    </source>
</evidence>
<dbReference type="RefSeq" id="WP_021167977.1">
    <property type="nucleotide sequence ID" value="NZ_CTRP01000012.1"/>
</dbReference>
<dbReference type="PROSITE" id="PS00329">
    <property type="entry name" value="HSP70_2"/>
    <property type="match status" value="1"/>
</dbReference>
<keyword evidence="8" id="KW-0346">Stress response</keyword>
<dbReference type="InterPro" id="IPR030673">
    <property type="entry name" value="PyroPPase_GppA_Ppx"/>
</dbReference>
<evidence type="ECO:0000256" key="10">
    <source>
        <dbReference type="ARBA" id="ARBA00030945"/>
    </source>
</evidence>
<accession>A0A0U1L0H0</accession>
<dbReference type="CDD" id="cd24052">
    <property type="entry name" value="ASKHA_NBD_HpPPX-GppA-like"/>
    <property type="match status" value="1"/>
</dbReference>
<gene>
    <name evidence="15" type="ORF">SpAn4DRAFT_2400</name>
</gene>
<dbReference type="Gene3D" id="3.30.420.40">
    <property type="match status" value="1"/>
</dbReference>
<dbReference type="EC" id="3.6.1.11" evidence="3"/>
<dbReference type="PIRSF" id="PIRSF001267">
    <property type="entry name" value="Pyrophosphatase_GppA_Ppx"/>
    <property type="match status" value="1"/>
</dbReference>
<dbReference type="InterPro" id="IPR022371">
    <property type="entry name" value="Exopolyphosphatase"/>
</dbReference>
<evidence type="ECO:0000256" key="2">
    <source>
        <dbReference type="ARBA" id="ARBA00007381"/>
    </source>
</evidence>
<dbReference type="InterPro" id="IPR043129">
    <property type="entry name" value="ATPase_NBD"/>
</dbReference>
<dbReference type="InterPro" id="IPR050273">
    <property type="entry name" value="GppA/Ppx_hydrolase"/>
</dbReference>
<reference evidence="16" key="1">
    <citation type="submission" date="2015-03" db="EMBL/GenBank/DDBJ databases">
        <authorList>
            <person name="Nijsse Bart"/>
        </authorList>
    </citation>
    <scope>NUCLEOTIDE SEQUENCE [LARGE SCALE GENOMIC DNA]</scope>
</reference>
<evidence type="ECO:0000256" key="12">
    <source>
        <dbReference type="ARBA" id="ARBA00047607"/>
    </source>
</evidence>
<dbReference type="PANTHER" id="PTHR30005">
    <property type="entry name" value="EXOPOLYPHOSPHATASE"/>
    <property type="match status" value="1"/>
</dbReference>
<evidence type="ECO:0000256" key="1">
    <source>
        <dbReference type="ARBA" id="ARBA00007125"/>
    </source>
</evidence>
<evidence type="ECO:0000256" key="11">
    <source>
        <dbReference type="ARBA" id="ARBA00033103"/>
    </source>
</evidence>
<comment type="catalytic activity">
    <reaction evidence="12">
        <text>[phosphate](n) + H2O = [phosphate](n-1) + phosphate + H(+)</text>
        <dbReference type="Rhea" id="RHEA:21528"/>
        <dbReference type="Rhea" id="RHEA-COMP:9859"/>
        <dbReference type="Rhea" id="RHEA-COMP:14279"/>
        <dbReference type="ChEBI" id="CHEBI:15377"/>
        <dbReference type="ChEBI" id="CHEBI:15378"/>
        <dbReference type="ChEBI" id="CHEBI:16838"/>
        <dbReference type="ChEBI" id="CHEBI:43474"/>
        <dbReference type="EC" id="3.6.1.11"/>
    </reaction>
</comment>
<evidence type="ECO:0000256" key="9">
    <source>
        <dbReference type="ARBA" id="ARBA00030019"/>
    </source>
</evidence>
<evidence type="ECO:0000259" key="13">
    <source>
        <dbReference type="Pfam" id="PF02541"/>
    </source>
</evidence>
<feature type="domain" description="Ppx/GppA phosphatase N-terminal" evidence="13">
    <location>
        <begin position="25"/>
        <end position="302"/>
    </location>
</feature>
<dbReference type="EMBL" id="CTRP01000012">
    <property type="protein sequence ID" value="CQR73168.1"/>
    <property type="molecule type" value="Genomic_DNA"/>
</dbReference>
<dbReference type="Gene3D" id="1.10.3210.10">
    <property type="entry name" value="Hypothetical protein af1432"/>
    <property type="match status" value="1"/>
</dbReference>
<dbReference type="Pfam" id="PF21447">
    <property type="entry name" value="Ppx-GppA_III"/>
    <property type="match status" value="1"/>
</dbReference>
<name>A0A0U1L0H0_9FIRM</name>
<feature type="domain" description="Ppx/GppA phosphatase C-terminal" evidence="14">
    <location>
        <begin position="320"/>
        <end position="450"/>
    </location>
</feature>
<protein>
    <recommendedName>
        <fullName evidence="4">Chaperone protein DnaK</fullName>
        <ecNumber evidence="3">3.6.1.11</ecNumber>
    </recommendedName>
    <alternativeName>
        <fullName evidence="5">Chaperone protein dnaK</fullName>
    </alternativeName>
    <alternativeName>
        <fullName evidence="6">Exopolyphosphatase</fullName>
    </alternativeName>
    <alternativeName>
        <fullName evidence="11">HSP70</fullName>
    </alternativeName>
    <alternativeName>
        <fullName evidence="10">Heat shock 70 kDa protein</fullName>
    </alternativeName>
    <alternativeName>
        <fullName evidence="9">Heat shock protein 70</fullName>
    </alternativeName>
</protein>
<evidence type="ECO:0000313" key="16">
    <source>
        <dbReference type="Proteomes" id="UP000049855"/>
    </source>
</evidence>
<evidence type="ECO:0000313" key="15">
    <source>
        <dbReference type="EMBL" id="CQR73168.1"/>
    </source>
</evidence>
<dbReference type="InterPro" id="IPR048950">
    <property type="entry name" value="Ppx_GppA_C"/>
</dbReference>
<evidence type="ECO:0000256" key="8">
    <source>
        <dbReference type="ARBA" id="ARBA00023016"/>
    </source>
</evidence>
<keyword evidence="16" id="KW-1185">Reference proteome</keyword>
<dbReference type="GO" id="GO:0004309">
    <property type="term" value="F:exopolyphosphatase activity"/>
    <property type="evidence" value="ECO:0007669"/>
    <property type="project" value="UniProtKB-EC"/>
</dbReference>
<proteinExistence type="inferred from homology"/>
<dbReference type="InterPro" id="IPR003695">
    <property type="entry name" value="Ppx_GppA_N"/>
</dbReference>
<comment type="similarity">
    <text evidence="2">Belongs to the heat shock protein 70 family.</text>
</comment>
<sequence>MTERVAIIDLGSNSARLIVMTIYHNGAYNLVYNQKETVRLSEGMTETGILTRDAMWRAVGTLKVFAHMCELVKVDKILAVATAAVRNAKNGAEFIDLVHQHTGIPLKVISGENEARFGYTGIINTIDIEDALLFDLGGGSTEITLVKNRQSVKVFSIPFGAVNLTEKFASQDKISESQLTAMREYIVNHLAKLPWLKRLGLPLVGVGGTARNIAKMDQKRKNYPFPKVHNYRFGLMAFEELWRELTKTSLTQRRKYPGLSSERADIIIAGTTIVKSLADISQATNIMVSGCGVREGMFLEYYLSKQQSSVIIPDILLHSTRNMLLFYKGNEPHADHVAKLADTMFEKWQPILRLTGRDRHLLRVAALLHDIGITINYYDHARHSAYLVENARLFGLTHREQMLVAVVAGWHNGPAAKYVRNKIYNEFLDQHNWQTARKLALLLALAEGLEATQLGLVQDVEPSITGNQALLKLITSDPVSIERQAASAHRKWFKKELGFELIIE</sequence>
<keyword evidence="7 15" id="KW-0378">Hydrolase</keyword>
<comment type="similarity">
    <text evidence="1">Belongs to the GppA/Ppx family.</text>
</comment>
<evidence type="ECO:0000256" key="5">
    <source>
        <dbReference type="ARBA" id="ARBA00017249"/>
    </source>
</evidence>
<dbReference type="InterPro" id="IPR018181">
    <property type="entry name" value="Heat_shock_70_CS"/>
</dbReference>
<evidence type="ECO:0000256" key="4">
    <source>
        <dbReference type="ARBA" id="ARBA00014415"/>
    </source>
</evidence>
<dbReference type="CDD" id="cd00077">
    <property type="entry name" value="HDc"/>
    <property type="match status" value="1"/>
</dbReference>
<dbReference type="SUPFAM" id="SSF109604">
    <property type="entry name" value="HD-domain/PDEase-like"/>
    <property type="match status" value="1"/>
</dbReference>
<dbReference type="GO" id="GO:0006793">
    <property type="term" value="P:phosphorus metabolic process"/>
    <property type="evidence" value="ECO:0007669"/>
    <property type="project" value="InterPro"/>
</dbReference>
<dbReference type="Proteomes" id="UP000049855">
    <property type="component" value="Unassembled WGS sequence"/>
</dbReference>